<keyword evidence="3" id="KW-1185">Reference proteome</keyword>
<evidence type="ECO:0000313" key="3">
    <source>
        <dbReference type="Proteomes" id="UP000275394"/>
    </source>
</evidence>
<dbReference type="AlphaFoldDB" id="A0A3N2DY15"/>
<protein>
    <submittedName>
        <fullName evidence="2">Uncharacterized protein</fullName>
    </submittedName>
</protein>
<dbReference type="Gene3D" id="1.25.40.10">
    <property type="entry name" value="Tetratricopeptide repeat domain"/>
    <property type="match status" value="2"/>
</dbReference>
<dbReference type="RefSeq" id="WP_148059270.1">
    <property type="nucleotide sequence ID" value="NZ_RKHR01000003.1"/>
</dbReference>
<organism evidence="2 3">
    <name type="scientific">Sinobacterium caligoides</name>
    <dbReference type="NCBI Taxonomy" id="933926"/>
    <lineage>
        <taxon>Bacteria</taxon>
        <taxon>Pseudomonadati</taxon>
        <taxon>Pseudomonadota</taxon>
        <taxon>Gammaproteobacteria</taxon>
        <taxon>Cellvibrionales</taxon>
        <taxon>Spongiibacteraceae</taxon>
        <taxon>Sinobacterium</taxon>
    </lineage>
</organism>
<comment type="caution">
    <text evidence="2">The sequence shown here is derived from an EMBL/GenBank/DDBJ whole genome shotgun (WGS) entry which is preliminary data.</text>
</comment>
<dbReference type="Proteomes" id="UP000275394">
    <property type="component" value="Unassembled WGS sequence"/>
</dbReference>
<gene>
    <name evidence="2" type="ORF">EDC56_0273</name>
</gene>
<reference evidence="2 3" key="1">
    <citation type="submission" date="2018-11" db="EMBL/GenBank/DDBJ databases">
        <title>Genomic Encyclopedia of Type Strains, Phase IV (KMG-IV): sequencing the most valuable type-strain genomes for metagenomic binning, comparative biology and taxonomic classification.</title>
        <authorList>
            <person name="Goeker M."/>
        </authorList>
    </citation>
    <scope>NUCLEOTIDE SEQUENCE [LARGE SCALE GENOMIC DNA]</scope>
    <source>
        <strain evidence="2 3">DSM 100316</strain>
    </source>
</reference>
<feature type="repeat" description="TPR" evidence="1">
    <location>
        <begin position="287"/>
        <end position="320"/>
    </location>
</feature>
<evidence type="ECO:0000313" key="2">
    <source>
        <dbReference type="EMBL" id="ROS04760.1"/>
    </source>
</evidence>
<proteinExistence type="predicted"/>
<dbReference type="SUPFAM" id="SSF48452">
    <property type="entry name" value="TPR-like"/>
    <property type="match status" value="1"/>
</dbReference>
<dbReference type="OrthoDB" id="255821at2"/>
<evidence type="ECO:0000256" key="1">
    <source>
        <dbReference type="PROSITE-ProRule" id="PRU00339"/>
    </source>
</evidence>
<dbReference type="InterPro" id="IPR019734">
    <property type="entry name" value="TPR_rpt"/>
</dbReference>
<sequence>MRMKILYGLLLLLGGCESIGGGAFDVRLQDQLAEKHFQQAIHTVEREQARNPELNLAPVLDEVRGKAEQYRNSVVAQGKSLVNKAHWLEAVELLEQGVKNYPSAEMLAYRQILLRAREDHLRWRWRELNYQRADGLPEAIAAVNSILAVNPEDARAQALYKQYHNESKLLLPYVLSTAAIHEQQQRLSVALKDYRLAKQLAQDDSVDADIKRLSRELSEAAKSRSHKKNKRLVDARKQSCADFEVMLAEGELLMAADQLVKMQDLGVAKNEMKGYRETLQLLLDRAVTGYVMEGNTAYTLGDIEVAIESWQRALELQPGNAVIVEKLSRARAFKSYYESLRP</sequence>
<dbReference type="EMBL" id="RKHR01000003">
    <property type="protein sequence ID" value="ROS04760.1"/>
    <property type="molecule type" value="Genomic_DNA"/>
</dbReference>
<keyword evidence="1" id="KW-0802">TPR repeat</keyword>
<accession>A0A3N2DY15</accession>
<name>A0A3N2DY15_9GAMM</name>
<dbReference type="PROSITE" id="PS50005">
    <property type="entry name" value="TPR"/>
    <property type="match status" value="1"/>
</dbReference>
<dbReference type="InterPro" id="IPR011990">
    <property type="entry name" value="TPR-like_helical_dom_sf"/>
</dbReference>
<dbReference type="PROSITE" id="PS51257">
    <property type="entry name" value="PROKAR_LIPOPROTEIN"/>
    <property type="match status" value="1"/>
</dbReference>